<dbReference type="Proteomes" id="UP001174908">
    <property type="component" value="Unassembled WGS sequence"/>
</dbReference>
<keyword evidence="10" id="KW-1185">Reference proteome</keyword>
<evidence type="ECO:0000256" key="7">
    <source>
        <dbReference type="HAMAP-Rule" id="MF_01374"/>
    </source>
</evidence>
<dbReference type="InterPro" id="IPR001018">
    <property type="entry name" value="Beta-lactamase_class-B_CS"/>
</dbReference>
<comment type="function">
    <text evidence="7">Thiolesterase that catalyzes the hydrolysis of S-D-lactoyl-glutathione to form glutathione and D-lactic acid.</text>
</comment>
<dbReference type="PROSITE" id="PS00743">
    <property type="entry name" value="BETA_LACTAMASE_B_1"/>
    <property type="match status" value="1"/>
</dbReference>
<dbReference type="PANTHER" id="PTHR43705:SF1">
    <property type="entry name" value="HYDROXYACYLGLUTATHIONE HYDROLASE GLOB"/>
    <property type="match status" value="1"/>
</dbReference>
<dbReference type="Pfam" id="PF16123">
    <property type="entry name" value="HAGH_C"/>
    <property type="match status" value="1"/>
</dbReference>
<evidence type="ECO:0000256" key="2">
    <source>
        <dbReference type="ARBA" id="ARBA00004963"/>
    </source>
</evidence>
<proteinExistence type="inferred from homology"/>
<dbReference type="CDD" id="cd07723">
    <property type="entry name" value="hydroxyacylglutathione_hydrolase_MBL-fold"/>
    <property type="match status" value="1"/>
</dbReference>
<feature type="binding site" evidence="7">
    <location>
        <position position="133"/>
    </location>
    <ligand>
        <name>Zn(2+)</name>
        <dbReference type="ChEBI" id="CHEBI:29105"/>
        <label>2</label>
    </ligand>
</feature>
<keyword evidence="4 7" id="KW-0479">Metal-binding</keyword>
<evidence type="ECO:0000256" key="3">
    <source>
        <dbReference type="ARBA" id="ARBA00006759"/>
    </source>
</evidence>
<keyword evidence="6 7" id="KW-0862">Zinc</keyword>
<dbReference type="SUPFAM" id="SSF56281">
    <property type="entry name" value="Metallo-hydrolase/oxidoreductase"/>
    <property type="match status" value="1"/>
</dbReference>
<dbReference type="InterPro" id="IPR001279">
    <property type="entry name" value="Metallo-B-lactamas"/>
</dbReference>
<dbReference type="InterPro" id="IPR050110">
    <property type="entry name" value="Glyoxalase_II_hydrolase"/>
</dbReference>
<reference evidence="9" key="1">
    <citation type="submission" date="2023-06" db="EMBL/GenBank/DDBJ databases">
        <authorList>
            <person name="Jiang Y."/>
            <person name="Liu Q."/>
        </authorList>
    </citation>
    <scope>NUCLEOTIDE SEQUENCE</scope>
    <source>
        <strain evidence="9">CGMCC 1.12089</strain>
    </source>
</reference>
<feature type="binding site" evidence="7">
    <location>
        <position position="171"/>
    </location>
    <ligand>
        <name>Zn(2+)</name>
        <dbReference type="ChEBI" id="CHEBI:29105"/>
        <label>2</label>
    </ligand>
</feature>
<feature type="binding site" evidence="7">
    <location>
        <position position="133"/>
    </location>
    <ligand>
        <name>Zn(2+)</name>
        <dbReference type="ChEBI" id="CHEBI:29105"/>
        <label>1</label>
    </ligand>
</feature>
<feature type="binding site" evidence="7">
    <location>
        <position position="56"/>
    </location>
    <ligand>
        <name>Zn(2+)</name>
        <dbReference type="ChEBI" id="CHEBI:29105"/>
        <label>2</label>
    </ligand>
</feature>
<dbReference type="SMART" id="SM00849">
    <property type="entry name" value="Lactamase_B"/>
    <property type="match status" value="1"/>
</dbReference>
<dbReference type="HAMAP" id="MF_01374">
    <property type="entry name" value="Glyoxalase_2"/>
    <property type="match status" value="1"/>
</dbReference>
<dbReference type="GO" id="GO:0004416">
    <property type="term" value="F:hydroxyacylglutathione hydrolase activity"/>
    <property type="evidence" value="ECO:0007669"/>
    <property type="project" value="UniProtKB-EC"/>
</dbReference>
<feature type="binding site" evidence="7">
    <location>
        <position position="108"/>
    </location>
    <ligand>
        <name>Zn(2+)</name>
        <dbReference type="ChEBI" id="CHEBI:29105"/>
        <label>1</label>
    </ligand>
</feature>
<dbReference type="Gene3D" id="3.60.15.10">
    <property type="entry name" value="Ribonuclease Z/Hydroxyacylglutathione hydrolase-like"/>
    <property type="match status" value="1"/>
</dbReference>
<feature type="binding site" evidence="7">
    <location>
        <position position="57"/>
    </location>
    <ligand>
        <name>Zn(2+)</name>
        <dbReference type="ChEBI" id="CHEBI:29105"/>
        <label>2</label>
    </ligand>
</feature>
<feature type="domain" description="Metallo-beta-lactamase" evidence="8">
    <location>
        <begin position="11"/>
        <end position="171"/>
    </location>
</feature>
<dbReference type="RefSeq" id="WP_286660783.1">
    <property type="nucleotide sequence ID" value="NZ_JASZYV010000003.1"/>
</dbReference>
<dbReference type="InterPro" id="IPR036866">
    <property type="entry name" value="RibonucZ/Hydroxyglut_hydro"/>
</dbReference>
<feature type="binding site" evidence="7">
    <location>
        <position position="52"/>
    </location>
    <ligand>
        <name>Zn(2+)</name>
        <dbReference type="ChEBI" id="CHEBI:29105"/>
        <label>1</label>
    </ligand>
</feature>
<dbReference type="Pfam" id="PF00753">
    <property type="entry name" value="Lactamase_B"/>
    <property type="match status" value="2"/>
</dbReference>
<dbReference type="NCBIfam" id="TIGR03413">
    <property type="entry name" value="GSH_gloB"/>
    <property type="match status" value="1"/>
</dbReference>
<comment type="caution">
    <text evidence="9">The sequence shown here is derived from an EMBL/GenBank/DDBJ whole genome shotgun (WGS) entry which is preliminary data.</text>
</comment>
<comment type="subunit">
    <text evidence="7">Monomer.</text>
</comment>
<keyword evidence="5 7" id="KW-0378">Hydrolase</keyword>
<evidence type="ECO:0000256" key="1">
    <source>
        <dbReference type="ARBA" id="ARBA00001623"/>
    </source>
</evidence>
<evidence type="ECO:0000256" key="5">
    <source>
        <dbReference type="ARBA" id="ARBA00022801"/>
    </source>
</evidence>
<accession>A0ABT7NCS9</accession>
<comment type="catalytic activity">
    <reaction evidence="1 7">
        <text>an S-(2-hydroxyacyl)glutathione + H2O = a 2-hydroxy carboxylate + glutathione + H(+)</text>
        <dbReference type="Rhea" id="RHEA:21864"/>
        <dbReference type="ChEBI" id="CHEBI:15377"/>
        <dbReference type="ChEBI" id="CHEBI:15378"/>
        <dbReference type="ChEBI" id="CHEBI:57925"/>
        <dbReference type="ChEBI" id="CHEBI:58896"/>
        <dbReference type="ChEBI" id="CHEBI:71261"/>
        <dbReference type="EC" id="3.1.2.6"/>
    </reaction>
</comment>
<evidence type="ECO:0000256" key="4">
    <source>
        <dbReference type="ARBA" id="ARBA00022723"/>
    </source>
</evidence>
<evidence type="ECO:0000256" key="6">
    <source>
        <dbReference type="ARBA" id="ARBA00022833"/>
    </source>
</evidence>
<dbReference type="InterPro" id="IPR035680">
    <property type="entry name" value="Clx_II_MBL"/>
</dbReference>
<dbReference type="InterPro" id="IPR017782">
    <property type="entry name" value="Hydroxyacylglutathione_Hdrlase"/>
</dbReference>
<evidence type="ECO:0000259" key="8">
    <source>
        <dbReference type="SMART" id="SM00849"/>
    </source>
</evidence>
<comment type="cofactor">
    <cofactor evidence="7">
        <name>Zn(2+)</name>
        <dbReference type="ChEBI" id="CHEBI:29105"/>
    </cofactor>
    <text evidence="7">Binds 2 Zn(2+) ions per subunit.</text>
</comment>
<gene>
    <name evidence="7 9" type="primary">gloB</name>
    <name evidence="9" type="ORF">QTH91_14320</name>
</gene>
<name>A0ABT7NCS9_9BURK</name>
<sequence length="261" mass="27755">MTLVPLPAFADNYIWMLQIESGAIVVDPGDAKPVLNALAQSHVNLAAILVTHHHADHVGGVDELRQATGAAVFGPAGEVIPEPCTPLSEGDVAEVLGLPFSVIDVPGHTAGHIAYFLPAKASPDGVPLLFCGDTLFSGGCGRLFEGSPRQMLHSLDALAALPADTRVCCAHEYTLSNLRFARAVEPSNDALAQYMTSCEARRAAGEPTLPSRIDTERSINPFLRSREASVRRAVSTHAGLAAKADDADVFAALRQWKNDFR</sequence>
<dbReference type="PIRSF" id="PIRSF005457">
    <property type="entry name" value="Glx"/>
    <property type="match status" value="1"/>
</dbReference>
<protein>
    <recommendedName>
        <fullName evidence="7">Hydroxyacylglutathione hydrolase</fullName>
        <ecNumber evidence="7">3.1.2.6</ecNumber>
    </recommendedName>
    <alternativeName>
        <fullName evidence="7">Glyoxalase II</fullName>
        <shortName evidence="7">Glx II</shortName>
    </alternativeName>
</protein>
<dbReference type="PANTHER" id="PTHR43705">
    <property type="entry name" value="HYDROXYACYLGLUTATHIONE HYDROLASE"/>
    <property type="match status" value="1"/>
</dbReference>
<dbReference type="EMBL" id="JASZYV010000003">
    <property type="protein sequence ID" value="MDM0045665.1"/>
    <property type="molecule type" value="Genomic_DNA"/>
</dbReference>
<comment type="pathway">
    <text evidence="2 7">Secondary metabolite metabolism; methylglyoxal degradation; (R)-lactate from methylglyoxal: step 2/2.</text>
</comment>
<dbReference type="InterPro" id="IPR032282">
    <property type="entry name" value="HAGH_C"/>
</dbReference>
<evidence type="ECO:0000313" key="9">
    <source>
        <dbReference type="EMBL" id="MDM0045665.1"/>
    </source>
</evidence>
<organism evidence="9 10">
    <name type="scientific">Variovorax dokdonensis</name>
    <dbReference type="NCBI Taxonomy" id="344883"/>
    <lineage>
        <taxon>Bacteria</taxon>
        <taxon>Pseudomonadati</taxon>
        <taxon>Pseudomonadota</taxon>
        <taxon>Betaproteobacteria</taxon>
        <taxon>Burkholderiales</taxon>
        <taxon>Comamonadaceae</taxon>
        <taxon>Variovorax</taxon>
    </lineage>
</organism>
<dbReference type="EC" id="3.1.2.6" evidence="7"/>
<feature type="binding site" evidence="7">
    <location>
        <position position="54"/>
    </location>
    <ligand>
        <name>Zn(2+)</name>
        <dbReference type="ChEBI" id="CHEBI:29105"/>
        <label>1</label>
    </ligand>
</feature>
<comment type="similarity">
    <text evidence="3 7">Belongs to the metallo-beta-lactamase superfamily. Glyoxalase II family.</text>
</comment>
<evidence type="ECO:0000313" key="10">
    <source>
        <dbReference type="Proteomes" id="UP001174908"/>
    </source>
</evidence>